<comment type="caution">
    <text evidence="5">The sequence shown here is derived from an EMBL/GenBank/DDBJ whole genome shotgun (WGS) entry which is preliminary data.</text>
</comment>
<keyword evidence="3" id="KW-0175">Coiled coil</keyword>
<dbReference type="GO" id="GO:0000149">
    <property type="term" value="F:SNARE binding"/>
    <property type="evidence" value="ECO:0007669"/>
    <property type="project" value="TreeGrafter"/>
</dbReference>
<dbReference type="PANTHER" id="PTHR15157:SF13">
    <property type="entry name" value="AUTOPHAGY-RELATED PROTEIN 14"/>
    <property type="match status" value="1"/>
</dbReference>
<dbReference type="AlphaFoldDB" id="A0A4U0Y352"/>
<name>A0A4U0Y352_9PEZI</name>
<gene>
    <name evidence="5" type="ORF">B0A55_00985</name>
</gene>
<evidence type="ECO:0000256" key="1">
    <source>
        <dbReference type="ARBA" id="ARBA00009574"/>
    </source>
</evidence>
<reference evidence="5 6" key="1">
    <citation type="submission" date="2017-03" db="EMBL/GenBank/DDBJ databases">
        <title>Genomes of endolithic fungi from Antarctica.</title>
        <authorList>
            <person name="Coleine C."/>
            <person name="Masonjones S."/>
            <person name="Stajich J.E."/>
        </authorList>
    </citation>
    <scope>NUCLEOTIDE SEQUENCE [LARGE SCALE GENOMIC DNA]</scope>
    <source>
        <strain evidence="5 6">CCFEE 5184</strain>
    </source>
</reference>
<feature type="region of interest" description="Disordered" evidence="4">
    <location>
        <begin position="286"/>
        <end position="305"/>
    </location>
</feature>
<feature type="region of interest" description="Disordered" evidence="4">
    <location>
        <begin position="497"/>
        <end position="523"/>
    </location>
</feature>
<keyword evidence="6" id="KW-1185">Reference proteome</keyword>
<dbReference type="Pfam" id="PF10186">
    <property type="entry name" value="ATG14"/>
    <property type="match status" value="1"/>
</dbReference>
<dbReference type="PANTHER" id="PTHR15157">
    <property type="entry name" value="UV RADIATION RESISTANCE-ASSOCIATED GENE PROTEIN"/>
    <property type="match status" value="1"/>
</dbReference>
<evidence type="ECO:0000256" key="3">
    <source>
        <dbReference type="ARBA" id="ARBA00023054"/>
    </source>
</evidence>
<feature type="compositionally biased region" description="Polar residues" evidence="4">
    <location>
        <begin position="287"/>
        <end position="300"/>
    </location>
</feature>
<dbReference type="GO" id="GO:0005768">
    <property type="term" value="C:endosome"/>
    <property type="evidence" value="ECO:0007669"/>
    <property type="project" value="TreeGrafter"/>
</dbReference>
<dbReference type="GO" id="GO:0000323">
    <property type="term" value="C:lytic vacuole"/>
    <property type="evidence" value="ECO:0007669"/>
    <property type="project" value="TreeGrafter"/>
</dbReference>
<evidence type="ECO:0000256" key="2">
    <source>
        <dbReference type="ARBA" id="ARBA00013807"/>
    </source>
</evidence>
<dbReference type="InterPro" id="IPR018791">
    <property type="entry name" value="UV_resistance/autophagy_Atg14"/>
</dbReference>
<evidence type="ECO:0000313" key="6">
    <source>
        <dbReference type="Proteomes" id="UP000309340"/>
    </source>
</evidence>
<protein>
    <recommendedName>
        <fullName evidence="2">Autophagy-related protein 14</fullName>
    </recommendedName>
</protein>
<comment type="similarity">
    <text evidence="1">Belongs to the ATG14 family.</text>
</comment>
<organism evidence="5 6">
    <name type="scientific">Friedmanniomyces simplex</name>
    <dbReference type="NCBI Taxonomy" id="329884"/>
    <lineage>
        <taxon>Eukaryota</taxon>
        <taxon>Fungi</taxon>
        <taxon>Dikarya</taxon>
        <taxon>Ascomycota</taxon>
        <taxon>Pezizomycotina</taxon>
        <taxon>Dothideomycetes</taxon>
        <taxon>Dothideomycetidae</taxon>
        <taxon>Mycosphaerellales</taxon>
        <taxon>Teratosphaeriaceae</taxon>
        <taxon>Friedmanniomyces</taxon>
    </lineage>
</organism>
<sequence>MECCVCSRDFTTRRKPVCASCAQAVLHGPRIKQASALLDREKQHTHAEAVLRPGNDGVIAALPQDADYDAIGAGIKKHAVQKARDERQVLEARISDITEKAHELRKQIEDYKECAAKQREHHVRRRSDLATEHKQLEKQRPRALDPVQTATLKAQQRLEKVQNRTVDARALLCREAALLAGLQKRRGANGKAEYWLGGAPVPNLRELHGKAMAETVSDLAKVEPPVHAHELISAGLDNVCRLLGNCCHYLSVRLPAEILLPHNGVAHARILSEKYSYKPSVLPHSGMHSSQIANSAPSQQQRDRSGRPRSLYLAIPLAHLLKDDSNAFQMFVEGVTYLAYNIAWLCKSQGLDKITSFEDVCAVGKNLYNLLLAQEQVRSPLSRNVSSATPRTDRSRPFTTAPAIRLGAYSHASAHHSLSSAAATELFRSCRLPPVIRLTDALKAYLVNEISGAEWDYMSGEEWNEEREDEVPVLVGGARRSLDRAGEPAMSVMSIAPQDGASEDVGKKGSSGWMKLRGRGGEG</sequence>
<dbReference type="OrthoDB" id="16772at2759"/>
<evidence type="ECO:0000313" key="5">
    <source>
        <dbReference type="EMBL" id="TKA82858.1"/>
    </source>
</evidence>
<proteinExistence type="inferred from homology"/>
<accession>A0A4U0Y352</accession>
<dbReference type="GO" id="GO:0032991">
    <property type="term" value="C:protein-containing complex"/>
    <property type="evidence" value="ECO:0007669"/>
    <property type="project" value="UniProtKB-ARBA"/>
</dbReference>
<dbReference type="GO" id="GO:0035493">
    <property type="term" value="P:SNARE complex assembly"/>
    <property type="evidence" value="ECO:0007669"/>
    <property type="project" value="TreeGrafter"/>
</dbReference>
<feature type="compositionally biased region" description="Basic and acidic residues" evidence="4">
    <location>
        <begin position="126"/>
        <end position="143"/>
    </location>
</feature>
<feature type="region of interest" description="Disordered" evidence="4">
    <location>
        <begin position="117"/>
        <end position="143"/>
    </location>
</feature>
<evidence type="ECO:0000256" key="4">
    <source>
        <dbReference type="SAM" id="MobiDB-lite"/>
    </source>
</evidence>
<dbReference type="EMBL" id="NAJQ01000023">
    <property type="protein sequence ID" value="TKA82858.1"/>
    <property type="molecule type" value="Genomic_DNA"/>
</dbReference>
<dbReference type="Proteomes" id="UP000309340">
    <property type="component" value="Unassembled WGS sequence"/>
</dbReference>